<dbReference type="HOGENOM" id="CLU_005045_1_0_11"/>
<dbReference type="RefSeq" id="WP_038680075.1">
    <property type="nucleotide sequence ID" value="NZ_CP007514.1"/>
</dbReference>
<dbReference type="SMART" id="SM00642">
    <property type="entry name" value="Aamy"/>
    <property type="match status" value="1"/>
</dbReference>
<dbReference type="CDD" id="cd11336">
    <property type="entry name" value="AmyAc_MTSase"/>
    <property type="match status" value="1"/>
</dbReference>
<dbReference type="EMBL" id="CP007514">
    <property type="protein sequence ID" value="AHY45479.1"/>
    <property type="molecule type" value="Genomic_DNA"/>
</dbReference>
<dbReference type="GO" id="GO:0005992">
    <property type="term" value="P:trehalose biosynthetic process"/>
    <property type="evidence" value="ECO:0007669"/>
    <property type="project" value="TreeGrafter"/>
</dbReference>
<dbReference type="SUPFAM" id="SSF51445">
    <property type="entry name" value="(Trans)glycosidases"/>
    <property type="match status" value="1"/>
</dbReference>
<reference evidence="2 4" key="1">
    <citation type="submission" date="2014-03" db="EMBL/GenBank/DDBJ databases">
        <title>Complete genome sequence of the Radio-Resistant Rubrobacter radiotolerans RSPS-4.</title>
        <authorList>
            <person name="Egas C.C."/>
            <person name="Barroso C.C."/>
            <person name="Froufe H.J.C."/>
            <person name="Pacheco J.J."/>
            <person name="Albuquerque L.L."/>
            <person name="da Costa M.M.S."/>
        </authorList>
    </citation>
    <scope>NUCLEOTIDE SEQUENCE [LARGE SCALE GENOMIC DNA]</scope>
    <source>
        <strain evidence="2 4">RSPS-4</strain>
    </source>
</reference>
<keyword evidence="4" id="KW-1185">Reference proteome</keyword>
<dbReference type="STRING" id="42256.RradSPS_0196"/>
<dbReference type="PATRIC" id="fig|42256.3.peg.199"/>
<dbReference type="NCBIfam" id="TIGR02401">
    <property type="entry name" value="trehalose_TreY"/>
    <property type="match status" value="1"/>
</dbReference>
<sequence>MRVPRATYRLQLNGEFTFQDAEGLVPYLARLGVSDLYASPYMEARSGSTHGYDIVDHGRLNPEIGTEEDYERLVNALHEHGMGQLLDWVPNHMGVGPDNSWWLDVLENGPASRYASFFDIEWRPANRSALHGKVLLPVLGDHYRSVLEGGELQLGFDAETGTLSVAYYEHVCPLDGRTYGLVLGEAEVPEGAAAEFGSLVTAFGNLPERERTDEESVEERSRDARINRERLAAMCASDPEVLEAVERRVAAVNAEAGLLHRLLEEQAYRLVYWRVAADEINYRRFFSVNDLAGIRVEDERVFEATHRFVLKLLREGKVNGLRLDHPDGLYSPAGYFERLQSAAERATGENIYLLVEKILAEHERLPEDWRVSGTTGYEFANLIMKVLLDSDSEAHLDETYRRFVEPDRPFEPDFGRLLYGCKLEVMRGELASELNVLSRRLLAISEGPNDERLYDFTINVLRDALMEVVAHFPVYRTYITGPDGISEADRRHVEWAISKARKTTTAADTSVFDFLRSVLLFERAEEGVAGFVGKFQQYTGPVMAKGMEDTALYRYNCLTALNEVGGEPEGFGVSVAAFHAETAERARRWPDAMLSTSTHDTKRSEDVRARILVLSELAQEWREALESWSLVNRSRRREVESGPAPSRNDEVLIYQTLLGAWPLEKDSEREEFTNRIKLYVEKAMRESGARTLWTKPDEEYEAAVMDFIEAILEDSETNLFLRELAPLRETVARLGALNSLSQTLVKLTAPGVPDLYQGNELWDFSLVDPDNRRPVDYAKRDGMLRRLEGMDPREAPGLLEGRNWRDGSPKLYLTWRALKLREERPDLFRRGEYVPLEASGEDAEGVLAFARTLGDEAAVTLAPRLFSRLADGSEGLALDAAALEGATLDLGDLPPGEYRNVLTGSRVAADGPVPVRELLGGFPVALLVRE</sequence>
<protein>
    <submittedName>
        <fullName evidence="2">Malto-oligosyltrehalose synthase</fullName>
        <ecNumber evidence="3">5.4.99.15</ecNumber>
    </submittedName>
</protein>
<dbReference type="InterPro" id="IPR012767">
    <property type="entry name" value="Trehalose_TreY"/>
</dbReference>
<evidence type="ECO:0000313" key="3">
    <source>
        <dbReference type="EMBL" id="MDX5892890.1"/>
    </source>
</evidence>
<dbReference type="GO" id="GO:0030980">
    <property type="term" value="P:alpha-glucan catabolic process"/>
    <property type="evidence" value="ECO:0007669"/>
    <property type="project" value="TreeGrafter"/>
</dbReference>
<dbReference type="eggNOG" id="COG3280">
    <property type="taxonomic scope" value="Bacteria"/>
</dbReference>
<dbReference type="EMBL" id="JAWXXX010000001">
    <property type="protein sequence ID" value="MDX5892890.1"/>
    <property type="molecule type" value="Genomic_DNA"/>
</dbReference>
<feature type="domain" description="Glycosyl hydrolase family 13 catalytic" evidence="1">
    <location>
        <begin position="17"/>
        <end position="522"/>
    </location>
</feature>
<evidence type="ECO:0000259" key="1">
    <source>
        <dbReference type="SMART" id="SM00642"/>
    </source>
</evidence>
<dbReference type="AlphaFoldDB" id="A0A023X0A7"/>
<dbReference type="EC" id="5.4.99.15" evidence="3"/>
<dbReference type="PANTHER" id="PTHR10357:SF216">
    <property type="entry name" value="MALTOOLIGOSYL TREHALOSE SYNTHASE-RELATED"/>
    <property type="match status" value="1"/>
</dbReference>
<dbReference type="Proteomes" id="UP001281130">
    <property type="component" value="Unassembled WGS sequence"/>
</dbReference>
<dbReference type="GO" id="GO:0047470">
    <property type="term" value="F:(1,4)-alpha-D-glucan 1-alpha-D-glucosylmutase activity"/>
    <property type="evidence" value="ECO:0007669"/>
    <property type="project" value="UniProtKB-EC"/>
</dbReference>
<dbReference type="KEGG" id="rrd:RradSPS_0196"/>
<dbReference type="PANTHER" id="PTHR10357">
    <property type="entry name" value="ALPHA-AMYLASE FAMILY MEMBER"/>
    <property type="match status" value="1"/>
</dbReference>
<dbReference type="InterPro" id="IPR006047">
    <property type="entry name" value="GH13_cat_dom"/>
</dbReference>
<evidence type="ECO:0000313" key="4">
    <source>
        <dbReference type="Proteomes" id="UP000025229"/>
    </source>
</evidence>
<dbReference type="Gene3D" id="3.20.20.80">
    <property type="entry name" value="Glycosidases"/>
    <property type="match status" value="4"/>
</dbReference>
<name>A0A023X0A7_RUBRA</name>
<gene>
    <name evidence="3" type="primary">treY</name>
    <name evidence="2" type="ORF">RradSPS_0196</name>
    <name evidence="3" type="ORF">SIL72_02495</name>
</gene>
<dbReference type="Proteomes" id="UP000025229">
    <property type="component" value="Chromosome"/>
</dbReference>
<reference evidence="3" key="2">
    <citation type="submission" date="2023-11" db="EMBL/GenBank/DDBJ databases">
        <title>MicrobeMod: A computational toolkit for identifying prokaryotic methylation and restriction-modification with nanopore sequencing.</title>
        <authorList>
            <person name="Crits-Christoph A."/>
            <person name="Kang S.C."/>
            <person name="Lee H."/>
            <person name="Ostrov N."/>
        </authorList>
    </citation>
    <scope>NUCLEOTIDE SEQUENCE</scope>
    <source>
        <strain evidence="3">ATCC 51242</strain>
    </source>
</reference>
<accession>A0A023X0A7</accession>
<organism evidence="2 4">
    <name type="scientific">Rubrobacter radiotolerans</name>
    <name type="common">Arthrobacter radiotolerans</name>
    <dbReference type="NCBI Taxonomy" id="42256"/>
    <lineage>
        <taxon>Bacteria</taxon>
        <taxon>Bacillati</taxon>
        <taxon>Actinomycetota</taxon>
        <taxon>Rubrobacteria</taxon>
        <taxon>Rubrobacterales</taxon>
        <taxon>Rubrobacteraceae</taxon>
        <taxon>Rubrobacter</taxon>
    </lineage>
</organism>
<proteinExistence type="predicted"/>
<evidence type="ECO:0000313" key="2">
    <source>
        <dbReference type="EMBL" id="AHY45479.1"/>
    </source>
</evidence>
<dbReference type="InterPro" id="IPR017853">
    <property type="entry name" value="GH"/>
</dbReference>
<keyword evidence="3" id="KW-0413">Isomerase</keyword>
<dbReference type="Pfam" id="PF00128">
    <property type="entry name" value="Alpha-amylase"/>
    <property type="match status" value="1"/>
</dbReference>